<dbReference type="SUPFAM" id="SSF46785">
    <property type="entry name" value="Winged helix' DNA-binding domain"/>
    <property type="match status" value="1"/>
</dbReference>
<keyword evidence="1 7" id="KW-0489">Methyltransferase</keyword>
<dbReference type="PANTHER" id="PTHR43712:SF2">
    <property type="entry name" value="O-METHYLTRANSFERASE CICE"/>
    <property type="match status" value="1"/>
</dbReference>
<evidence type="ECO:0000259" key="6">
    <source>
        <dbReference type="Pfam" id="PF08100"/>
    </source>
</evidence>
<accession>A0A9E8NCS1</accession>
<dbReference type="PIRSF" id="PIRSF005739">
    <property type="entry name" value="O-mtase"/>
    <property type="match status" value="1"/>
</dbReference>
<keyword evidence="8" id="KW-1185">Reference proteome</keyword>
<dbReference type="Pfam" id="PF00891">
    <property type="entry name" value="Methyltransf_2"/>
    <property type="match status" value="1"/>
</dbReference>
<dbReference type="PANTHER" id="PTHR43712">
    <property type="entry name" value="PUTATIVE (AFU_ORTHOLOGUE AFUA_4G14580)-RELATED"/>
    <property type="match status" value="1"/>
</dbReference>
<proteinExistence type="predicted"/>
<name>A0A9E8NCS1_9BACT</name>
<keyword evidence="3" id="KW-0949">S-adenosyl-L-methionine</keyword>
<evidence type="ECO:0000256" key="1">
    <source>
        <dbReference type="ARBA" id="ARBA00022603"/>
    </source>
</evidence>
<dbReference type="InterPro" id="IPR029063">
    <property type="entry name" value="SAM-dependent_MTases_sf"/>
</dbReference>
<dbReference type="InterPro" id="IPR036388">
    <property type="entry name" value="WH-like_DNA-bd_sf"/>
</dbReference>
<gene>
    <name evidence="7" type="ORF">ON006_01305</name>
</gene>
<dbReference type="InterPro" id="IPR012967">
    <property type="entry name" value="COMT_dimerisation"/>
</dbReference>
<evidence type="ECO:0000313" key="8">
    <source>
        <dbReference type="Proteomes" id="UP001164653"/>
    </source>
</evidence>
<dbReference type="Pfam" id="PF08100">
    <property type="entry name" value="Dimerisation"/>
    <property type="match status" value="1"/>
</dbReference>
<dbReference type="Proteomes" id="UP001164653">
    <property type="component" value="Chromosome"/>
</dbReference>
<dbReference type="EMBL" id="CP112998">
    <property type="protein sequence ID" value="WAC12606.1"/>
    <property type="molecule type" value="Genomic_DNA"/>
</dbReference>
<dbReference type="AlphaFoldDB" id="A0A9E8NCS1"/>
<sequence>MSTIEIEQEQAVSPVHILQTGMSFWPAKTLLTAVKLGLFTELADGPLFASEIQQRLKLHERSYFDFLDALVALGFLQRAGFGFTATYENTPETALFLDRNTPAYVGGLLEMANDRLYPYWGDLEEALRTGLPQNEIKRTGKPLFEAIYADPSGLEMFLEGMAGAQVGNFMALAEAFDFSQYKKLCDVGGANALLSVCVAHRHPGLQCLSVDLPPVTQIAQKNIEKLELTHRIQVGTLDFTSEAFPEADVITMGNILHDWNLEEKKMLIGKAYEALPVGGALVVIENIIDDERKENAFGLMMSLNMAVETTGGFDYTHADFHQWATEAGFRSTAKIHLAGPSSAVIAYK</sequence>
<protein>
    <submittedName>
        <fullName evidence="7">Methyltransferase</fullName>
    </submittedName>
</protein>
<dbReference type="InterPro" id="IPR001077">
    <property type="entry name" value="COMT_C"/>
</dbReference>
<evidence type="ECO:0000256" key="4">
    <source>
        <dbReference type="PIRSR" id="PIRSR005739-1"/>
    </source>
</evidence>
<feature type="domain" description="O-methyltransferase C-terminal" evidence="5">
    <location>
        <begin position="120"/>
        <end position="330"/>
    </location>
</feature>
<evidence type="ECO:0000259" key="5">
    <source>
        <dbReference type="Pfam" id="PF00891"/>
    </source>
</evidence>
<evidence type="ECO:0000313" key="7">
    <source>
        <dbReference type="EMBL" id="WAC12606.1"/>
    </source>
</evidence>
<feature type="active site" description="Proton acceptor" evidence="4">
    <location>
        <position position="257"/>
    </location>
</feature>
<dbReference type="RefSeq" id="WP_244823306.1">
    <property type="nucleotide sequence ID" value="NZ_CP112998.1"/>
</dbReference>
<dbReference type="GO" id="GO:0008171">
    <property type="term" value="F:O-methyltransferase activity"/>
    <property type="evidence" value="ECO:0007669"/>
    <property type="project" value="InterPro"/>
</dbReference>
<dbReference type="GO" id="GO:0032259">
    <property type="term" value="P:methylation"/>
    <property type="evidence" value="ECO:0007669"/>
    <property type="project" value="UniProtKB-KW"/>
</dbReference>
<dbReference type="PROSITE" id="PS51683">
    <property type="entry name" value="SAM_OMT_II"/>
    <property type="match status" value="1"/>
</dbReference>
<feature type="domain" description="O-methyltransferase dimerisation" evidence="6">
    <location>
        <begin position="23"/>
        <end position="97"/>
    </location>
</feature>
<dbReference type="InterPro" id="IPR016461">
    <property type="entry name" value="COMT-like"/>
</dbReference>
<dbReference type="Gene3D" id="3.40.50.150">
    <property type="entry name" value="Vaccinia Virus protein VP39"/>
    <property type="match status" value="1"/>
</dbReference>
<dbReference type="Gene3D" id="1.10.10.10">
    <property type="entry name" value="Winged helix-like DNA-binding domain superfamily/Winged helix DNA-binding domain"/>
    <property type="match status" value="1"/>
</dbReference>
<dbReference type="GO" id="GO:0046983">
    <property type="term" value="F:protein dimerization activity"/>
    <property type="evidence" value="ECO:0007669"/>
    <property type="project" value="InterPro"/>
</dbReference>
<evidence type="ECO:0000256" key="3">
    <source>
        <dbReference type="ARBA" id="ARBA00022691"/>
    </source>
</evidence>
<dbReference type="InterPro" id="IPR036390">
    <property type="entry name" value="WH_DNA-bd_sf"/>
</dbReference>
<evidence type="ECO:0000256" key="2">
    <source>
        <dbReference type="ARBA" id="ARBA00022679"/>
    </source>
</evidence>
<dbReference type="KEGG" id="dpf:ON006_01305"/>
<keyword evidence="2" id="KW-0808">Transferase</keyword>
<dbReference type="SUPFAM" id="SSF53335">
    <property type="entry name" value="S-adenosyl-L-methionine-dependent methyltransferases"/>
    <property type="match status" value="1"/>
</dbReference>
<organism evidence="7 8">
    <name type="scientific">Dyadobacter pollutisoli</name>
    <dbReference type="NCBI Taxonomy" id="2910158"/>
    <lineage>
        <taxon>Bacteria</taxon>
        <taxon>Pseudomonadati</taxon>
        <taxon>Bacteroidota</taxon>
        <taxon>Cytophagia</taxon>
        <taxon>Cytophagales</taxon>
        <taxon>Spirosomataceae</taxon>
        <taxon>Dyadobacter</taxon>
    </lineage>
</organism>
<reference evidence="7" key="1">
    <citation type="submission" date="2022-11" db="EMBL/GenBank/DDBJ databases">
        <title>Dyadobacter pollutisoli sp. nov., isolated from plastic dumped soil.</title>
        <authorList>
            <person name="Kim J.M."/>
            <person name="Kim K.R."/>
            <person name="Lee J.K."/>
            <person name="Hao L."/>
            <person name="Jeon C.O."/>
        </authorList>
    </citation>
    <scope>NUCLEOTIDE SEQUENCE</scope>
    <source>
        <strain evidence="7">U1</strain>
    </source>
</reference>